<dbReference type="Proteomes" id="UP000516028">
    <property type="component" value="Chromosome"/>
</dbReference>
<dbReference type="InterPro" id="IPR000792">
    <property type="entry name" value="Tscrpt_reg_LuxR_C"/>
</dbReference>
<dbReference type="SUPFAM" id="SSF46894">
    <property type="entry name" value="C-terminal effector domain of the bipartite response regulators"/>
    <property type="match status" value="1"/>
</dbReference>
<proteinExistence type="predicted"/>
<dbReference type="InterPro" id="IPR016032">
    <property type="entry name" value="Sig_transdc_resp-reg_C-effctor"/>
</dbReference>
<dbReference type="GO" id="GO:0003677">
    <property type="term" value="F:DNA binding"/>
    <property type="evidence" value="ECO:0007669"/>
    <property type="project" value="UniProtKB-KW"/>
</dbReference>
<dbReference type="PANTHER" id="PTHR45566:SF1">
    <property type="entry name" value="HTH-TYPE TRANSCRIPTIONAL REGULATOR YHJB-RELATED"/>
    <property type="match status" value="1"/>
</dbReference>
<name>A0A7H0GMZ8_9BURK</name>
<dbReference type="Pfam" id="PF00072">
    <property type="entry name" value="Response_reg"/>
    <property type="match status" value="1"/>
</dbReference>
<dbReference type="InterPro" id="IPR051015">
    <property type="entry name" value="EvgA-like"/>
</dbReference>
<gene>
    <name evidence="5" type="ORF">H9K75_06885</name>
</gene>
<keyword evidence="1" id="KW-0238">DNA-binding</keyword>
<dbReference type="PROSITE" id="PS50043">
    <property type="entry name" value="HTH_LUXR_2"/>
    <property type="match status" value="1"/>
</dbReference>
<dbReference type="PROSITE" id="PS50110">
    <property type="entry name" value="RESPONSE_REGULATORY"/>
    <property type="match status" value="1"/>
</dbReference>
<dbReference type="PRINTS" id="PR00038">
    <property type="entry name" value="HTHLUXR"/>
</dbReference>
<feature type="domain" description="HTH luxR-type" evidence="3">
    <location>
        <begin position="153"/>
        <end position="218"/>
    </location>
</feature>
<dbReference type="AlphaFoldDB" id="A0A7H0GMZ8"/>
<dbReference type="Pfam" id="PF00196">
    <property type="entry name" value="GerE"/>
    <property type="match status" value="1"/>
</dbReference>
<keyword evidence="6" id="KW-1185">Reference proteome</keyword>
<evidence type="ECO:0000256" key="2">
    <source>
        <dbReference type="PROSITE-ProRule" id="PRU00169"/>
    </source>
</evidence>
<dbReference type="Gene3D" id="1.10.10.10">
    <property type="entry name" value="Winged helix-like DNA-binding domain superfamily/Winged helix DNA-binding domain"/>
    <property type="match status" value="1"/>
</dbReference>
<dbReference type="InterPro" id="IPR036388">
    <property type="entry name" value="WH-like_DNA-bd_sf"/>
</dbReference>
<sequence length="219" mass="24136">MQSTNEQPASFGSAAVIDDHPLVAKGLAEYLTSHCRFDDAKIFVSASEFLSRPFEERSGFSLFLVDFWIDRQAASSFLTQLLSSHPHSRLLVISADSGSEVPTHVKSCGAHGFIGKHATPDEFIKVVQSVMQKKTTFSMPNDEENGPATLQLELVTRYGLTERQAEVMSLAMRGWTNKRIADRLGMGEQTAKDHMSVVLSKLGVRNRVEAIALLAGQRL</sequence>
<dbReference type="RefSeq" id="WP_187725208.1">
    <property type="nucleotide sequence ID" value="NZ_CP060783.1"/>
</dbReference>
<dbReference type="KEGG" id="daer:H9K75_06885"/>
<keyword evidence="2" id="KW-0597">Phosphoprotein</keyword>
<protein>
    <submittedName>
        <fullName evidence="5">Response regulator transcription factor</fullName>
    </submittedName>
</protein>
<evidence type="ECO:0000313" key="6">
    <source>
        <dbReference type="Proteomes" id="UP000516028"/>
    </source>
</evidence>
<organism evidence="5 6">
    <name type="scientific">Diaphorobacter aerolatus</name>
    <dbReference type="NCBI Taxonomy" id="1288495"/>
    <lineage>
        <taxon>Bacteria</taxon>
        <taxon>Pseudomonadati</taxon>
        <taxon>Pseudomonadota</taxon>
        <taxon>Betaproteobacteria</taxon>
        <taxon>Burkholderiales</taxon>
        <taxon>Comamonadaceae</taxon>
        <taxon>Diaphorobacter</taxon>
    </lineage>
</organism>
<dbReference type="InterPro" id="IPR011006">
    <property type="entry name" value="CheY-like_superfamily"/>
</dbReference>
<dbReference type="InterPro" id="IPR001789">
    <property type="entry name" value="Sig_transdc_resp-reg_receiver"/>
</dbReference>
<feature type="modified residue" description="4-aspartylphosphate" evidence="2">
    <location>
        <position position="66"/>
    </location>
</feature>
<dbReference type="SUPFAM" id="SSF52172">
    <property type="entry name" value="CheY-like"/>
    <property type="match status" value="1"/>
</dbReference>
<dbReference type="GO" id="GO:0006355">
    <property type="term" value="P:regulation of DNA-templated transcription"/>
    <property type="evidence" value="ECO:0007669"/>
    <property type="project" value="InterPro"/>
</dbReference>
<dbReference type="SMART" id="SM00448">
    <property type="entry name" value="REC"/>
    <property type="match status" value="1"/>
</dbReference>
<evidence type="ECO:0000259" key="3">
    <source>
        <dbReference type="PROSITE" id="PS50043"/>
    </source>
</evidence>
<dbReference type="PANTHER" id="PTHR45566">
    <property type="entry name" value="HTH-TYPE TRANSCRIPTIONAL REGULATOR YHJB-RELATED"/>
    <property type="match status" value="1"/>
</dbReference>
<accession>A0A7H0GMZ8</accession>
<feature type="domain" description="Response regulatory" evidence="4">
    <location>
        <begin position="13"/>
        <end position="131"/>
    </location>
</feature>
<dbReference type="Gene3D" id="3.40.50.2300">
    <property type="match status" value="1"/>
</dbReference>
<evidence type="ECO:0000313" key="5">
    <source>
        <dbReference type="EMBL" id="QNP49664.1"/>
    </source>
</evidence>
<reference evidence="5 6" key="1">
    <citation type="submission" date="2020-08" db="EMBL/GenBank/DDBJ databases">
        <title>Genome sequence of Diaphorobacter aerolatus KACC 16536T.</title>
        <authorList>
            <person name="Hyun D.-W."/>
            <person name="Bae J.-W."/>
        </authorList>
    </citation>
    <scope>NUCLEOTIDE SEQUENCE [LARGE SCALE GENOMIC DNA]</scope>
    <source>
        <strain evidence="5 6">KACC 16536</strain>
    </source>
</reference>
<dbReference type="CDD" id="cd06170">
    <property type="entry name" value="LuxR_C_like"/>
    <property type="match status" value="1"/>
</dbReference>
<dbReference type="SMART" id="SM00421">
    <property type="entry name" value="HTH_LUXR"/>
    <property type="match status" value="1"/>
</dbReference>
<evidence type="ECO:0000259" key="4">
    <source>
        <dbReference type="PROSITE" id="PS50110"/>
    </source>
</evidence>
<dbReference type="GO" id="GO:0000160">
    <property type="term" value="P:phosphorelay signal transduction system"/>
    <property type="evidence" value="ECO:0007669"/>
    <property type="project" value="InterPro"/>
</dbReference>
<dbReference type="EMBL" id="CP060783">
    <property type="protein sequence ID" value="QNP49664.1"/>
    <property type="molecule type" value="Genomic_DNA"/>
</dbReference>
<evidence type="ECO:0000256" key="1">
    <source>
        <dbReference type="ARBA" id="ARBA00023125"/>
    </source>
</evidence>